<sequence>MASVVTVVSRFCYRSPTRPLFVAGLIFLILITWKFLVAQPDANALMMHSKVDRTWGGRNRVRPEAHLHLHSPLQSPVKSEESRKRLVNKLPEVEDLGGADKQDKQDDSSSKGEKVVEGETQDGGRVEQPAHISKQSLITKEPNNIKIVTTKNEELVIEKGVAVKRTRLKIHKGTNDNESFKMNKKLDENVDKETMSSQEKSSQSKIQHGNQTIELKETDNNEQRSSKKNKGRHEIRSSTSSVLNHVGVESLDAPIDKGFPSNGTHILPVLTQINNNKQKTVIAQVDHPIDEYHILLTLVKMSPKSQLAKSMKKFLKSVCRHTSITLTLHAVVDDIGKSIVMEFFKTSTGLCKETQIVIHNVKEVVGQLKPLTQFLQEYFGKENSYYNDPIFFMSTAMHKVLPEKLKQIIMMDVDLRFVSDIKELFDMFHNFKESNIIGLAREQSPVYRHILWKHRAAHKGTLVGGPPPNGITGFNSGVVLFNLENMRKSSLYNHILQGKEIKRLSEKYSFRGHLGDQDFFSLLSFDYPDLFYTIPCSWNRQLCTYWRDNGYADVWNQYYNCTEPIHVYHGNCRTSIPVDIDR</sequence>
<dbReference type="OrthoDB" id="411524at2759"/>
<name>A0A913Y8S1_EXADI</name>
<evidence type="ECO:0000313" key="4">
    <source>
        <dbReference type="Proteomes" id="UP000887567"/>
    </source>
</evidence>
<feature type="transmembrane region" description="Helical" evidence="2">
    <location>
        <begin position="20"/>
        <end position="37"/>
    </location>
</feature>
<dbReference type="KEGG" id="epa:110254287"/>
<reference evidence="3" key="1">
    <citation type="submission" date="2022-11" db="UniProtKB">
        <authorList>
            <consortium name="EnsemblMetazoa"/>
        </authorList>
    </citation>
    <scope>IDENTIFICATION</scope>
</reference>
<dbReference type="Gene3D" id="3.90.550.10">
    <property type="entry name" value="Spore Coat Polysaccharide Biosynthesis Protein SpsA, Chain A"/>
    <property type="match status" value="1"/>
</dbReference>
<feature type="region of interest" description="Disordered" evidence="1">
    <location>
        <begin position="90"/>
        <end position="137"/>
    </location>
</feature>
<dbReference type="EnsemblMetazoa" id="XM_021061260.2">
    <property type="protein sequence ID" value="XP_020916919.1"/>
    <property type="gene ID" value="LOC110254287"/>
</dbReference>
<keyword evidence="4" id="KW-1185">Reference proteome</keyword>
<keyword evidence="2" id="KW-1133">Transmembrane helix</keyword>
<dbReference type="GO" id="GO:0140560">
    <property type="term" value="F:xylosyl alpha-1,3-xylosyltransferase activity"/>
    <property type="evidence" value="ECO:0007669"/>
    <property type="project" value="TreeGrafter"/>
</dbReference>
<keyword evidence="2" id="KW-0472">Membrane</keyword>
<protein>
    <recommendedName>
        <fullName evidence="5">Xyloside xylosyltransferase 1</fullName>
    </recommendedName>
</protein>
<organism evidence="3 4">
    <name type="scientific">Exaiptasia diaphana</name>
    <name type="common">Tropical sea anemone</name>
    <name type="synonym">Aiptasia pulchella</name>
    <dbReference type="NCBI Taxonomy" id="2652724"/>
    <lineage>
        <taxon>Eukaryota</taxon>
        <taxon>Metazoa</taxon>
        <taxon>Cnidaria</taxon>
        <taxon>Anthozoa</taxon>
        <taxon>Hexacorallia</taxon>
        <taxon>Actiniaria</taxon>
        <taxon>Aiptasiidae</taxon>
        <taxon>Exaiptasia</taxon>
    </lineage>
</organism>
<dbReference type="Pfam" id="PF01501">
    <property type="entry name" value="Glyco_transf_8"/>
    <property type="match status" value="1"/>
</dbReference>
<evidence type="ECO:0000313" key="3">
    <source>
        <dbReference type="EnsemblMetazoa" id="XP_020916919.1"/>
    </source>
</evidence>
<accession>A0A913Y8S1</accession>
<dbReference type="RefSeq" id="XP_020916919.1">
    <property type="nucleotide sequence ID" value="XM_021061260.2"/>
</dbReference>
<evidence type="ECO:0008006" key="5">
    <source>
        <dbReference type="Google" id="ProtNLM"/>
    </source>
</evidence>
<proteinExistence type="predicted"/>
<dbReference type="PANTHER" id="PTHR46612">
    <property type="entry name" value="XYLOSIDE XYLOSYLTRANSFERASE 1"/>
    <property type="match status" value="1"/>
</dbReference>
<dbReference type="AlphaFoldDB" id="A0A913Y8S1"/>
<evidence type="ECO:0000256" key="1">
    <source>
        <dbReference type="SAM" id="MobiDB-lite"/>
    </source>
</evidence>
<feature type="compositionally biased region" description="Basic and acidic residues" evidence="1">
    <location>
        <begin position="214"/>
        <end position="225"/>
    </location>
</feature>
<feature type="region of interest" description="Disordered" evidence="1">
    <location>
        <begin position="188"/>
        <end position="241"/>
    </location>
</feature>
<dbReference type="InterPro" id="IPR029044">
    <property type="entry name" value="Nucleotide-diphossugar_trans"/>
</dbReference>
<dbReference type="GeneID" id="110254287"/>
<dbReference type="InterPro" id="IPR002495">
    <property type="entry name" value="Glyco_trans_8"/>
</dbReference>
<dbReference type="InterPro" id="IPR042465">
    <property type="entry name" value="XXLT1"/>
</dbReference>
<dbReference type="GO" id="GO:0016266">
    <property type="term" value="P:protein O-linked glycosylation via N-acetyl-galactosamine"/>
    <property type="evidence" value="ECO:0007669"/>
    <property type="project" value="TreeGrafter"/>
</dbReference>
<dbReference type="PANTHER" id="PTHR46612:SF1">
    <property type="entry name" value="XYLOSIDE XYLOSYLTRANSFERASE 1"/>
    <property type="match status" value="1"/>
</dbReference>
<feature type="compositionally biased region" description="Low complexity" evidence="1">
    <location>
        <begin position="196"/>
        <end position="205"/>
    </location>
</feature>
<dbReference type="GO" id="GO:0005789">
    <property type="term" value="C:endoplasmic reticulum membrane"/>
    <property type="evidence" value="ECO:0007669"/>
    <property type="project" value="TreeGrafter"/>
</dbReference>
<keyword evidence="2" id="KW-0812">Transmembrane</keyword>
<dbReference type="Proteomes" id="UP000887567">
    <property type="component" value="Unplaced"/>
</dbReference>
<evidence type="ECO:0000256" key="2">
    <source>
        <dbReference type="SAM" id="Phobius"/>
    </source>
</evidence>
<dbReference type="SUPFAM" id="SSF53448">
    <property type="entry name" value="Nucleotide-diphospho-sugar transferases"/>
    <property type="match status" value="1"/>
</dbReference>
<feature type="compositionally biased region" description="Basic and acidic residues" evidence="1">
    <location>
        <begin position="98"/>
        <end position="125"/>
    </location>
</feature>